<dbReference type="SMART" id="SM00560">
    <property type="entry name" value="LamGL"/>
    <property type="match status" value="1"/>
</dbReference>
<evidence type="ECO:0000256" key="1">
    <source>
        <dbReference type="ARBA" id="ARBA00022729"/>
    </source>
</evidence>
<accession>A0A4R2JDX3</accession>
<dbReference type="InterPro" id="IPR013320">
    <property type="entry name" value="ConA-like_dom_sf"/>
</dbReference>
<dbReference type="Gene3D" id="2.60.120.200">
    <property type="match status" value="2"/>
</dbReference>
<evidence type="ECO:0000313" key="5">
    <source>
        <dbReference type="EMBL" id="TCO55046.1"/>
    </source>
</evidence>
<keyword evidence="2" id="KW-1015">Disulfide bond</keyword>
<comment type="caution">
    <text evidence="5">The sequence shown here is derived from an EMBL/GenBank/DDBJ whole genome shotgun (WGS) entry which is preliminary data.</text>
</comment>
<proteinExistence type="predicted"/>
<evidence type="ECO:0000259" key="4">
    <source>
        <dbReference type="SMART" id="SM00560"/>
    </source>
</evidence>
<protein>
    <submittedName>
        <fullName evidence="5">Concanavalin A-like lectin/glucanase superfamily protein</fullName>
    </submittedName>
</protein>
<sequence length="245" mass="25291">MSAWVRLAGRAGSGVAISQDGGFALGYSSDVDKWAFTVRGSSGQVDVAVADAPAQHEVWTHLAGVYDSAGTGSLRLYVNGRQAGGTAHLTTSAAALPLSIGGGPAFWRGAVDDVQVFDRALGDREPQDLAQAPALLDASWSFDEGSGTATADSSGNGHSGRLTGGVSWQPGRRGAGSLTLDGATGSVRVDQPMIHTEDNFTVAAWVRLDDKTGGARVAVSQGDRSTGTFTLGYHPDIEIAELFNE</sequence>
<reference evidence="5 6" key="1">
    <citation type="submission" date="2019-03" db="EMBL/GenBank/DDBJ databases">
        <title>Genomic Encyclopedia of Type Strains, Phase IV (KMG-IV): sequencing the most valuable type-strain genomes for metagenomic binning, comparative biology and taxonomic classification.</title>
        <authorList>
            <person name="Goeker M."/>
        </authorList>
    </citation>
    <scope>NUCLEOTIDE SEQUENCE [LARGE SCALE GENOMIC DNA]</scope>
    <source>
        <strain evidence="5 6">DSM 45934</strain>
    </source>
</reference>
<dbReference type="AlphaFoldDB" id="A0A4R2JDX3"/>
<feature type="compositionally biased region" description="Polar residues" evidence="3">
    <location>
        <begin position="147"/>
        <end position="156"/>
    </location>
</feature>
<dbReference type="SUPFAM" id="SSF49899">
    <property type="entry name" value="Concanavalin A-like lectins/glucanases"/>
    <property type="match status" value="2"/>
</dbReference>
<gene>
    <name evidence="5" type="ORF">EV192_108334</name>
</gene>
<evidence type="ECO:0000256" key="3">
    <source>
        <dbReference type="SAM" id="MobiDB-lite"/>
    </source>
</evidence>
<dbReference type="Proteomes" id="UP000295680">
    <property type="component" value="Unassembled WGS sequence"/>
</dbReference>
<keyword evidence="6" id="KW-1185">Reference proteome</keyword>
<name>A0A4R2JDX3_9PSEU</name>
<feature type="domain" description="LamG-like jellyroll fold" evidence="4">
    <location>
        <begin position="2"/>
        <end position="124"/>
    </location>
</feature>
<keyword evidence="1" id="KW-0732">Signal</keyword>
<organism evidence="5 6">
    <name type="scientific">Actinocrispum wychmicini</name>
    <dbReference type="NCBI Taxonomy" id="1213861"/>
    <lineage>
        <taxon>Bacteria</taxon>
        <taxon>Bacillati</taxon>
        <taxon>Actinomycetota</taxon>
        <taxon>Actinomycetes</taxon>
        <taxon>Pseudonocardiales</taxon>
        <taxon>Pseudonocardiaceae</taxon>
        <taxon>Actinocrispum</taxon>
    </lineage>
</organism>
<dbReference type="EMBL" id="SLWS01000008">
    <property type="protein sequence ID" value="TCO55046.1"/>
    <property type="molecule type" value="Genomic_DNA"/>
</dbReference>
<dbReference type="InterPro" id="IPR006558">
    <property type="entry name" value="LamG-like"/>
</dbReference>
<keyword evidence="5" id="KW-0430">Lectin</keyword>
<dbReference type="Pfam" id="PF13385">
    <property type="entry name" value="Laminin_G_3"/>
    <property type="match status" value="1"/>
</dbReference>
<evidence type="ECO:0000313" key="6">
    <source>
        <dbReference type="Proteomes" id="UP000295680"/>
    </source>
</evidence>
<feature type="region of interest" description="Disordered" evidence="3">
    <location>
        <begin position="146"/>
        <end position="180"/>
    </location>
</feature>
<dbReference type="GO" id="GO:0030246">
    <property type="term" value="F:carbohydrate binding"/>
    <property type="evidence" value="ECO:0007669"/>
    <property type="project" value="UniProtKB-KW"/>
</dbReference>
<evidence type="ECO:0000256" key="2">
    <source>
        <dbReference type="ARBA" id="ARBA00023157"/>
    </source>
</evidence>